<gene>
    <name evidence="1" type="ORF">N9R04_01405</name>
</gene>
<accession>A0ABT2QN37</accession>
<dbReference type="Proteomes" id="UP001209553">
    <property type="component" value="Unassembled WGS sequence"/>
</dbReference>
<evidence type="ECO:0000313" key="2">
    <source>
        <dbReference type="Proteomes" id="UP001209553"/>
    </source>
</evidence>
<name>A0ABT2QN37_9STAP</name>
<proteinExistence type="predicted"/>
<organism evidence="1 2">
    <name type="scientific">Staphylococcus marylandisciuri</name>
    <dbReference type="NCBI Taxonomy" id="2981529"/>
    <lineage>
        <taxon>Bacteria</taxon>
        <taxon>Bacillati</taxon>
        <taxon>Bacillota</taxon>
        <taxon>Bacilli</taxon>
        <taxon>Bacillales</taxon>
        <taxon>Staphylococcaceae</taxon>
        <taxon>Staphylococcus</taxon>
    </lineage>
</organism>
<sequence>MKRIFKSIIAILILLGIVKTFHDYDLENTIEHYVNRANQGDVLQSIENVNFDNLKHFNFEDLHLSDFF</sequence>
<evidence type="ECO:0000313" key="1">
    <source>
        <dbReference type="EMBL" id="MCU5745376.1"/>
    </source>
</evidence>
<dbReference type="EMBL" id="JAOPKZ010000002">
    <property type="protein sequence ID" value="MCU5745376.1"/>
    <property type="molecule type" value="Genomic_DNA"/>
</dbReference>
<reference evidence="1 2" key="1">
    <citation type="journal article" date="2023" name="Int. J. Syst. Evol. Microbiol.">
        <title>Streptococcus sciuri sp. nov., Staphylococcus marylandisciuri sp. nov. and Staphylococcus americanisciuri sp. nov., isolated from faeces of eastern grey squirrel (Sciurus carolinensis).</title>
        <authorList>
            <person name="Volokhov D.V."/>
            <person name="Zagorodnyaya T.A."/>
            <person name="Furtak V.A."/>
            <person name="Nattanmai G."/>
            <person name="Randall L."/>
            <person name="Jose S."/>
            <person name="Gao Y."/>
            <person name="Eisenberg T."/>
            <person name="Delmonte P."/>
            <person name="Blom J."/>
            <person name="Mitchell K.K."/>
        </authorList>
    </citation>
    <scope>NUCLEOTIDE SEQUENCE [LARGE SCALE GENOMIC DNA]</scope>
    <source>
        <strain evidence="1 2">SQ8-PEA</strain>
    </source>
</reference>
<dbReference type="RefSeq" id="WP_262853993.1">
    <property type="nucleotide sequence ID" value="NZ_JAOPKZ010000002.1"/>
</dbReference>
<keyword evidence="2" id="KW-1185">Reference proteome</keyword>
<protein>
    <submittedName>
        <fullName evidence="1">Uncharacterized protein</fullName>
    </submittedName>
</protein>
<comment type="caution">
    <text evidence="1">The sequence shown here is derived from an EMBL/GenBank/DDBJ whole genome shotgun (WGS) entry which is preliminary data.</text>
</comment>